<accession>A0A378P1P2</accession>
<keyword evidence="1" id="KW-1133">Transmembrane helix</keyword>
<proteinExistence type="predicted"/>
<gene>
    <name evidence="2" type="ORF">NCTC10571_02379</name>
</gene>
<dbReference type="EMBL" id="UGPP01000001">
    <property type="protein sequence ID" value="STY72188.1"/>
    <property type="molecule type" value="Genomic_DNA"/>
</dbReference>
<keyword evidence="1" id="KW-0472">Membrane</keyword>
<evidence type="ECO:0000313" key="3">
    <source>
        <dbReference type="Proteomes" id="UP000255234"/>
    </source>
</evidence>
<name>A0A378P1P2_9FIRM</name>
<evidence type="ECO:0000256" key="1">
    <source>
        <dbReference type="SAM" id="Phobius"/>
    </source>
</evidence>
<sequence>MSNNKYTEATIMAKEGYEAKVGLEALSRAGKNIQLKGHVHEILFKDQYNLNPINIVQGKTAALTKSPTAQMRDIVMKQGNKVIGHAQLKDTVSNSGVRKTIEQIKAGHYNKTAVYGTEETVKKIGNSVTQKVKSTGISSNTTKRIADKALGNVATLNTVTSAVKSGGSVGAIAGAGIEAVSSVVDVFNGKKAVDEAVGDVAVAGIKGGITGAAGAATSTVVAGATGSAVSAAMTTTAGAALASTTLGAAVVAAAPVAVGFAAACAVCSFIGGFFDD</sequence>
<dbReference type="AlphaFoldDB" id="A0A378P1P2"/>
<feature type="transmembrane region" description="Helical" evidence="1">
    <location>
        <begin position="246"/>
        <end position="274"/>
    </location>
</feature>
<keyword evidence="1" id="KW-0812">Transmembrane</keyword>
<organism evidence="2 3">
    <name type="scientific">Megamonas hypermegale</name>
    <dbReference type="NCBI Taxonomy" id="158847"/>
    <lineage>
        <taxon>Bacteria</taxon>
        <taxon>Bacillati</taxon>
        <taxon>Bacillota</taxon>
        <taxon>Negativicutes</taxon>
        <taxon>Selenomonadales</taxon>
        <taxon>Selenomonadaceae</taxon>
        <taxon>Megamonas</taxon>
    </lineage>
</organism>
<evidence type="ECO:0000313" key="2">
    <source>
        <dbReference type="EMBL" id="STY72188.1"/>
    </source>
</evidence>
<dbReference type="RefSeq" id="WP_115152247.1">
    <property type="nucleotide sequence ID" value="NZ_UGPP01000001.1"/>
</dbReference>
<protein>
    <submittedName>
        <fullName evidence="2">Uncharacterized protein</fullName>
    </submittedName>
</protein>
<dbReference type="Proteomes" id="UP000255234">
    <property type="component" value="Unassembled WGS sequence"/>
</dbReference>
<reference evidence="2 3" key="1">
    <citation type="submission" date="2018-06" db="EMBL/GenBank/DDBJ databases">
        <authorList>
            <consortium name="Pathogen Informatics"/>
            <person name="Doyle S."/>
        </authorList>
    </citation>
    <scope>NUCLEOTIDE SEQUENCE [LARGE SCALE GENOMIC DNA]</scope>
    <source>
        <strain evidence="2 3">NCTC10571</strain>
    </source>
</reference>